<dbReference type="AlphaFoldDB" id="A0AA89BWQ8"/>
<proteinExistence type="predicted"/>
<sequence>MDNRAGIAYGTRICIPELNRKYHKVINFRVVDTGSAFYGKGHSRIDICVRNQAASYDSTINGHLTLVFP</sequence>
<protein>
    <recommendedName>
        <fullName evidence="3">3D domain-containing protein</fullName>
    </recommendedName>
</protein>
<reference evidence="1" key="1">
    <citation type="submission" date="2019-08" db="EMBL/GenBank/DDBJ databases">
        <title>The improved chromosome-level genome for the pearl oyster Pinctada fucata martensii using PacBio sequencing and Hi-C.</title>
        <authorList>
            <person name="Zheng Z."/>
        </authorList>
    </citation>
    <scope>NUCLEOTIDE SEQUENCE</scope>
    <source>
        <strain evidence="1">ZZ-2019</strain>
        <tissue evidence="1">Adductor muscle</tissue>
    </source>
</reference>
<dbReference type="EMBL" id="VSWD01000012">
    <property type="protein sequence ID" value="KAK3085425.1"/>
    <property type="molecule type" value="Genomic_DNA"/>
</dbReference>
<keyword evidence="2" id="KW-1185">Reference proteome</keyword>
<evidence type="ECO:0008006" key="3">
    <source>
        <dbReference type="Google" id="ProtNLM"/>
    </source>
</evidence>
<organism evidence="1 2">
    <name type="scientific">Pinctada imbricata</name>
    <name type="common">Atlantic pearl-oyster</name>
    <name type="synonym">Pinctada martensii</name>
    <dbReference type="NCBI Taxonomy" id="66713"/>
    <lineage>
        <taxon>Eukaryota</taxon>
        <taxon>Metazoa</taxon>
        <taxon>Spiralia</taxon>
        <taxon>Lophotrochozoa</taxon>
        <taxon>Mollusca</taxon>
        <taxon>Bivalvia</taxon>
        <taxon>Autobranchia</taxon>
        <taxon>Pteriomorphia</taxon>
        <taxon>Pterioida</taxon>
        <taxon>Pterioidea</taxon>
        <taxon>Pteriidae</taxon>
        <taxon>Pinctada</taxon>
    </lineage>
</organism>
<comment type="caution">
    <text evidence="1">The sequence shown here is derived from an EMBL/GenBank/DDBJ whole genome shotgun (WGS) entry which is preliminary data.</text>
</comment>
<gene>
    <name evidence="1" type="ORF">FSP39_003096</name>
</gene>
<evidence type="ECO:0000313" key="2">
    <source>
        <dbReference type="Proteomes" id="UP001186944"/>
    </source>
</evidence>
<name>A0AA89BWQ8_PINIB</name>
<dbReference type="Proteomes" id="UP001186944">
    <property type="component" value="Unassembled WGS sequence"/>
</dbReference>
<evidence type="ECO:0000313" key="1">
    <source>
        <dbReference type="EMBL" id="KAK3085425.1"/>
    </source>
</evidence>
<accession>A0AA89BWQ8</accession>